<dbReference type="EMBL" id="CP116942">
    <property type="protein sequence ID" value="WCO68260.1"/>
    <property type="molecule type" value="Genomic_DNA"/>
</dbReference>
<accession>A0AAF0BWV9</accession>
<dbReference type="RefSeq" id="WP_272737777.1">
    <property type="nucleotide sequence ID" value="NZ_CP116942.1"/>
</dbReference>
<proteinExistence type="predicted"/>
<dbReference type="KEGG" id="ima:PO878_05905"/>
<evidence type="ECO:0000313" key="3">
    <source>
        <dbReference type="Proteomes" id="UP001216390"/>
    </source>
</evidence>
<evidence type="ECO:0000259" key="1">
    <source>
        <dbReference type="Pfam" id="PF10615"/>
    </source>
</evidence>
<feature type="domain" description="DUF2470" evidence="1">
    <location>
        <begin position="17"/>
        <end position="89"/>
    </location>
</feature>
<protein>
    <submittedName>
        <fullName evidence="2">DUF2470 domain-containing protein</fullName>
    </submittedName>
</protein>
<dbReference type="InterPro" id="IPR037119">
    <property type="entry name" value="Haem_oxidase_HugZ-like_sf"/>
</dbReference>
<dbReference type="Gene3D" id="3.20.180.10">
    <property type="entry name" value="PNP-oxidase-like"/>
    <property type="match status" value="1"/>
</dbReference>
<gene>
    <name evidence="2" type="ORF">PO878_05905</name>
</gene>
<organism evidence="2 3">
    <name type="scientific">Iamia majanohamensis</name>
    <dbReference type="NCBI Taxonomy" id="467976"/>
    <lineage>
        <taxon>Bacteria</taxon>
        <taxon>Bacillati</taxon>
        <taxon>Actinomycetota</taxon>
        <taxon>Acidimicrobiia</taxon>
        <taxon>Acidimicrobiales</taxon>
        <taxon>Iamiaceae</taxon>
        <taxon>Iamia</taxon>
    </lineage>
</organism>
<dbReference type="AlphaFoldDB" id="A0AAF0BWV9"/>
<name>A0AAF0BWV9_9ACTN</name>
<keyword evidence="3" id="KW-1185">Reference proteome</keyword>
<reference evidence="2" key="1">
    <citation type="submission" date="2023-01" db="EMBL/GenBank/DDBJ databases">
        <title>The diversity of Class Acidimicrobiia in South China Sea sediment environments and the proposal of Iamia marina sp. nov., a novel species of the genus Iamia.</title>
        <authorList>
            <person name="He Y."/>
            <person name="Tian X."/>
        </authorList>
    </citation>
    <scope>NUCLEOTIDE SEQUENCE</scope>
    <source>
        <strain evidence="2">DSM 19957</strain>
    </source>
</reference>
<dbReference type="InterPro" id="IPR019595">
    <property type="entry name" value="DUF2470"/>
</dbReference>
<dbReference type="Proteomes" id="UP001216390">
    <property type="component" value="Chromosome"/>
</dbReference>
<dbReference type="Pfam" id="PF10615">
    <property type="entry name" value="DUF2470"/>
    <property type="match status" value="1"/>
</dbReference>
<sequence length="104" mass="10788">MPDPAPSPFSPEVVTAVARHMNDDHAEDNVTICRGLGGQPGTTAAVMTGMGPEGLELEATVDGAPVPVVVPWSGPITERAQVRAEVVRMHTEASEALGLPVAEH</sequence>
<evidence type="ECO:0000313" key="2">
    <source>
        <dbReference type="EMBL" id="WCO68260.1"/>
    </source>
</evidence>